<evidence type="ECO:0000313" key="2">
    <source>
        <dbReference type="EMBL" id="KAF2797332.1"/>
    </source>
</evidence>
<organism evidence="2 3">
    <name type="scientific">Melanomma pulvis-pyrius CBS 109.77</name>
    <dbReference type="NCBI Taxonomy" id="1314802"/>
    <lineage>
        <taxon>Eukaryota</taxon>
        <taxon>Fungi</taxon>
        <taxon>Dikarya</taxon>
        <taxon>Ascomycota</taxon>
        <taxon>Pezizomycotina</taxon>
        <taxon>Dothideomycetes</taxon>
        <taxon>Pleosporomycetidae</taxon>
        <taxon>Pleosporales</taxon>
        <taxon>Melanommataceae</taxon>
        <taxon>Melanomma</taxon>
    </lineage>
</organism>
<evidence type="ECO:0000259" key="1">
    <source>
        <dbReference type="Pfam" id="PF24968"/>
    </source>
</evidence>
<dbReference type="OrthoDB" id="3739692at2759"/>
<feature type="domain" description="DUF7770" evidence="1">
    <location>
        <begin position="24"/>
        <end position="173"/>
    </location>
</feature>
<dbReference type="AlphaFoldDB" id="A0A6A6XLW2"/>
<dbReference type="Proteomes" id="UP000799757">
    <property type="component" value="Unassembled WGS sequence"/>
</dbReference>
<reference evidence="2" key="1">
    <citation type="journal article" date="2020" name="Stud. Mycol.">
        <title>101 Dothideomycetes genomes: a test case for predicting lifestyles and emergence of pathogens.</title>
        <authorList>
            <person name="Haridas S."/>
            <person name="Albert R."/>
            <person name="Binder M."/>
            <person name="Bloem J."/>
            <person name="Labutti K."/>
            <person name="Salamov A."/>
            <person name="Andreopoulos B."/>
            <person name="Baker S."/>
            <person name="Barry K."/>
            <person name="Bills G."/>
            <person name="Bluhm B."/>
            <person name="Cannon C."/>
            <person name="Castanera R."/>
            <person name="Culley D."/>
            <person name="Daum C."/>
            <person name="Ezra D."/>
            <person name="Gonzalez J."/>
            <person name="Henrissat B."/>
            <person name="Kuo A."/>
            <person name="Liang C."/>
            <person name="Lipzen A."/>
            <person name="Lutzoni F."/>
            <person name="Magnuson J."/>
            <person name="Mondo S."/>
            <person name="Nolan M."/>
            <person name="Ohm R."/>
            <person name="Pangilinan J."/>
            <person name="Park H.-J."/>
            <person name="Ramirez L."/>
            <person name="Alfaro M."/>
            <person name="Sun H."/>
            <person name="Tritt A."/>
            <person name="Yoshinaga Y."/>
            <person name="Zwiers L.-H."/>
            <person name="Turgeon B."/>
            <person name="Goodwin S."/>
            <person name="Spatafora J."/>
            <person name="Crous P."/>
            <person name="Grigoriev I."/>
        </authorList>
    </citation>
    <scope>NUCLEOTIDE SEQUENCE</scope>
    <source>
        <strain evidence="2">CBS 109.77</strain>
    </source>
</reference>
<proteinExistence type="predicted"/>
<evidence type="ECO:0000313" key="3">
    <source>
        <dbReference type="Proteomes" id="UP000799757"/>
    </source>
</evidence>
<accession>A0A6A6XLW2</accession>
<sequence>MATVMYIPASERDAIRGKKIYAIFAVGHEKKPWLQTHTNHWCLYLQTSSTTSVRIDMIPGYSAAGPNLGGWKGTMVVSDLNYLYSNQSQSTNTVRVIDGLYVSHILDAITEAGRDKYEFDSDGVGCRRWTTDTLDLITGKGWTTASDAEAAKQNITKLWPDGTYLPLDAGAYYT</sequence>
<dbReference type="EMBL" id="MU001809">
    <property type="protein sequence ID" value="KAF2797332.1"/>
    <property type="molecule type" value="Genomic_DNA"/>
</dbReference>
<gene>
    <name evidence="2" type="ORF">K505DRAFT_322665</name>
</gene>
<protein>
    <recommendedName>
        <fullName evidence="1">DUF7770 domain-containing protein</fullName>
    </recommendedName>
</protein>
<dbReference type="InterPro" id="IPR056672">
    <property type="entry name" value="DUF7770"/>
</dbReference>
<name>A0A6A6XLW2_9PLEO</name>
<keyword evidence="3" id="KW-1185">Reference proteome</keyword>
<dbReference type="Pfam" id="PF24968">
    <property type="entry name" value="DUF7770"/>
    <property type="match status" value="1"/>
</dbReference>